<evidence type="ECO:0000313" key="2">
    <source>
        <dbReference type="EMBL" id="CAB4774360.1"/>
    </source>
</evidence>
<name>A0A6J6VQK9_9ZZZZ</name>
<dbReference type="EMBL" id="CAEZZP010000058">
    <property type="protein sequence ID" value="CAB4774360.1"/>
    <property type="molecule type" value="Genomic_DNA"/>
</dbReference>
<reference evidence="2" key="1">
    <citation type="submission" date="2020-05" db="EMBL/GenBank/DDBJ databases">
        <authorList>
            <person name="Chiriac C."/>
            <person name="Salcher M."/>
            <person name="Ghai R."/>
            <person name="Kavagutti S V."/>
        </authorList>
    </citation>
    <scope>NUCLEOTIDE SEQUENCE</scope>
</reference>
<accession>A0A6J6VQK9</accession>
<protein>
    <submittedName>
        <fullName evidence="2">Unannotated protein</fullName>
    </submittedName>
</protein>
<organism evidence="2">
    <name type="scientific">freshwater metagenome</name>
    <dbReference type="NCBI Taxonomy" id="449393"/>
    <lineage>
        <taxon>unclassified sequences</taxon>
        <taxon>metagenomes</taxon>
        <taxon>ecological metagenomes</taxon>
    </lineage>
</organism>
<dbReference type="InterPro" id="IPR012340">
    <property type="entry name" value="NA-bd_OB-fold"/>
</dbReference>
<gene>
    <name evidence="1" type="ORF">UFOPK2658_01268</name>
    <name evidence="2" type="ORF">UFOPK2880_01009</name>
</gene>
<sequence>MQGVIKAFDPSTGTGLILRDTDLSEHEMAADALEGSIFRMLRPGQRVVFDLNPDGLATQLRLGSEVDMGTPGF</sequence>
<dbReference type="AlphaFoldDB" id="A0A6J6VQK9"/>
<dbReference type="SUPFAM" id="SSF50249">
    <property type="entry name" value="Nucleic acid-binding proteins"/>
    <property type="match status" value="1"/>
</dbReference>
<evidence type="ECO:0000313" key="1">
    <source>
        <dbReference type="EMBL" id="CAB4724049.1"/>
    </source>
</evidence>
<dbReference type="Gene3D" id="2.40.50.140">
    <property type="entry name" value="Nucleic acid-binding proteins"/>
    <property type="match status" value="1"/>
</dbReference>
<dbReference type="EMBL" id="CAEZYH010000059">
    <property type="protein sequence ID" value="CAB4724049.1"/>
    <property type="molecule type" value="Genomic_DNA"/>
</dbReference>
<proteinExistence type="predicted"/>